<dbReference type="AlphaFoldDB" id="A0AAE9Y010"/>
<sequence>MSVFSTLVMVGLDPAIHRTSDAAIVSMMDARVEPAHDVGVRGDARPHPVIPGRPRSGRTRNLVATISGFRVCAAGAAHPGMTALGVLAHDVGVRGDALPYPVIPGRAAREPGIHNHRREYGFRACALRAHPGMTNERRLVAAHCSFVAAHSSVGAAPCRSREFAAMATETTTALEIAR</sequence>
<protein>
    <submittedName>
        <fullName evidence="2">Uncharacterized protein</fullName>
    </submittedName>
</protein>
<dbReference type="KEGG" id="rpa:TX73_010295"/>
<dbReference type="Proteomes" id="UP000001426">
    <property type="component" value="Chromosome"/>
</dbReference>
<evidence type="ECO:0000313" key="3">
    <source>
        <dbReference type="Proteomes" id="UP000001426"/>
    </source>
</evidence>
<feature type="region of interest" description="Disordered" evidence="1">
    <location>
        <begin position="38"/>
        <end position="57"/>
    </location>
</feature>
<reference evidence="2 3" key="1">
    <citation type="journal article" date="2004" name="Nat. Biotechnol.">
        <title>Complete genome sequence of the metabolically versatile photosynthetic bacterium Rhodopseudomonas palustris.</title>
        <authorList>
            <person name="Larimer F.W."/>
            <person name="Chain P."/>
            <person name="Hauser L."/>
            <person name="Lamerdin J."/>
            <person name="Malfatti S."/>
            <person name="Do L."/>
            <person name="Land M.L."/>
            <person name="Pelletier D.A."/>
            <person name="Beatty J.T."/>
            <person name="Lang A.S."/>
            <person name="Tabita F.R."/>
            <person name="Gibson J.L."/>
            <person name="Hanson T.E."/>
            <person name="Bobst C."/>
            <person name="Torres J.L."/>
            <person name="Peres C."/>
            <person name="Harrison F.H."/>
            <person name="Gibson J."/>
            <person name="Harwood C.S."/>
        </authorList>
    </citation>
    <scope>NUCLEOTIDE SEQUENCE [LARGE SCALE GENOMIC DNA]</scope>
    <source>
        <strain evidence="3">ATCC BAA-98 / CGA009</strain>
    </source>
</reference>
<proteinExistence type="predicted"/>
<accession>A0AAE9Y010</accession>
<keyword evidence="3" id="KW-1185">Reference proteome</keyword>
<dbReference type="EMBL" id="CP116810">
    <property type="protein sequence ID" value="WCL92148.1"/>
    <property type="molecule type" value="Genomic_DNA"/>
</dbReference>
<gene>
    <name evidence="2" type="ORF">TX73_010295</name>
</gene>
<name>A0AAE9Y010_RHOPA</name>
<dbReference type="RefSeq" id="WP_147408398.1">
    <property type="nucleotide sequence ID" value="NZ_CP116810.1"/>
</dbReference>
<evidence type="ECO:0000313" key="2">
    <source>
        <dbReference type="EMBL" id="WCL92148.1"/>
    </source>
</evidence>
<organism evidence="2 3">
    <name type="scientific">Rhodopseudomonas palustris (strain ATCC BAA-98 / CGA009)</name>
    <dbReference type="NCBI Taxonomy" id="258594"/>
    <lineage>
        <taxon>Bacteria</taxon>
        <taxon>Pseudomonadati</taxon>
        <taxon>Pseudomonadota</taxon>
        <taxon>Alphaproteobacteria</taxon>
        <taxon>Hyphomicrobiales</taxon>
        <taxon>Nitrobacteraceae</taxon>
        <taxon>Rhodopseudomonas</taxon>
    </lineage>
</organism>
<evidence type="ECO:0000256" key="1">
    <source>
        <dbReference type="SAM" id="MobiDB-lite"/>
    </source>
</evidence>
<dbReference type="GeneID" id="66893042"/>